<dbReference type="PANTHER" id="PTHR43415:SF3">
    <property type="entry name" value="GNAT-FAMILY ACETYLTRANSFERASE"/>
    <property type="match status" value="1"/>
</dbReference>
<evidence type="ECO:0000313" key="2">
    <source>
        <dbReference type="EMBL" id="MEY9474424.1"/>
    </source>
</evidence>
<dbReference type="Proteomes" id="UP001565474">
    <property type="component" value="Unassembled WGS sequence"/>
</dbReference>
<dbReference type="InterPro" id="IPR016181">
    <property type="entry name" value="Acyl_CoA_acyltransferase"/>
</dbReference>
<dbReference type="SUPFAM" id="SSF55729">
    <property type="entry name" value="Acyl-CoA N-acyltransferases (Nat)"/>
    <property type="match status" value="1"/>
</dbReference>
<dbReference type="RefSeq" id="WP_244431548.1">
    <property type="nucleotide sequence ID" value="NZ_JBGBYD010000002.1"/>
</dbReference>
<sequence>MMVHIRPEPASPSTLSTKAENLKRLPGGNNLLLRELRLEDSAQVIAWRNDPILGKFLTREKLTLAQQEEFFRKYQARVDDYYFIAEFKRSKKPAGSIALANLDFAAGQGEVARLIVDPAARLFLAEMFDLLLEFAFEQLGLSAVVANVQSRNKAAKNFHIRLGFQIEKVAPKAWWNGDDVITFRMSRADYPRLKQAWSALLLDAREG</sequence>
<dbReference type="EMBL" id="JBGBZN010000002">
    <property type="protein sequence ID" value="MEY9474424.1"/>
    <property type="molecule type" value="Genomic_DNA"/>
</dbReference>
<protein>
    <submittedName>
        <fullName evidence="2">RimJ/RimL family protein N-acetyltransferase</fullName>
    </submittedName>
</protein>
<proteinExistence type="predicted"/>
<keyword evidence="3" id="KW-1185">Reference proteome</keyword>
<dbReference type="Gene3D" id="3.40.630.30">
    <property type="match status" value="1"/>
</dbReference>
<evidence type="ECO:0000313" key="3">
    <source>
        <dbReference type="Proteomes" id="UP001565474"/>
    </source>
</evidence>
<organism evidence="2 3">
    <name type="scientific">Bradyrhizobium yuanmingense</name>
    <dbReference type="NCBI Taxonomy" id="108015"/>
    <lineage>
        <taxon>Bacteria</taxon>
        <taxon>Pseudomonadati</taxon>
        <taxon>Pseudomonadota</taxon>
        <taxon>Alphaproteobacteria</taxon>
        <taxon>Hyphomicrobiales</taxon>
        <taxon>Nitrobacteraceae</taxon>
        <taxon>Bradyrhizobium</taxon>
    </lineage>
</organism>
<dbReference type="PANTHER" id="PTHR43415">
    <property type="entry name" value="SPERMIDINE N(1)-ACETYLTRANSFERASE"/>
    <property type="match status" value="1"/>
</dbReference>
<evidence type="ECO:0000259" key="1">
    <source>
        <dbReference type="PROSITE" id="PS51186"/>
    </source>
</evidence>
<dbReference type="InterPro" id="IPR000182">
    <property type="entry name" value="GNAT_dom"/>
</dbReference>
<comment type="caution">
    <text evidence="2">The sequence shown here is derived from an EMBL/GenBank/DDBJ whole genome shotgun (WGS) entry which is preliminary data.</text>
</comment>
<feature type="domain" description="N-acetyltransferase" evidence="1">
    <location>
        <begin position="31"/>
        <end position="190"/>
    </location>
</feature>
<gene>
    <name evidence="2" type="ORF">ABH992_006823</name>
</gene>
<dbReference type="PROSITE" id="PS51186">
    <property type="entry name" value="GNAT"/>
    <property type="match status" value="1"/>
</dbReference>
<name>A0ABV4GR52_9BRAD</name>
<reference evidence="2 3" key="1">
    <citation type="submission" date="2024-07" db="EMBL/GenBank/DDBJ databases">
        <title>Genomic Encyclopedia of Type Strains, Phase V (KMG-V): Genome sequencing to study the core and pangenomes of soil and plant-associated prokaryotes.</title>
        <authorList>
            <person name="Whitman W."/>
        </authorList>
    </citation>
    <scope>NUCLEOTIDE SEQUENCE [LARGE SCALE GENOMIC DNA]</scope>
    <source>
        <strain evidence="2 3">USDA 222</strain>
    </source>
</reference>
<dbReference type="Pfam" id="PF13302">
    <property type="entry name" value="Acetyltransf_3"/>
    <property type="match status" value="1"/>
</dbReference>
<accession>A0ABV4GR52</accession>